<evidence type="ECO:0000313" key="5">
    <source>
        <dbReference type="EMBL" id="CRG89487.1"/>
    </source>
</evidence>
<reference evidence="5 6" key="1">
    <citation type="submission" date="2015-04" db="EMBL/GenBank/DDBJ databases">
        <authorList>
            <person name="Syromyatnikov M.Y."/>
            <person name="Popov V.N."/>
        </authorList>
    </citation>
    <scope>NUCLEOTIDE SEQUENCE [LARGE SCALE GENOMIC DNA]</scope>
    <source>
        <strain evidence="5">WF-38-12</strain>
    </source>
</reference>
<dbReference type="OrthoDB" id="191139at2759"/>
<keyword evidence="2" id="KW-0521">NADP</keyword>
<dbReference type="OMA" id="GKRLWEW"/>
<accession>A0A0U1M1P0</accession>
<dbReference type="AlphaFoldDB" id="A0A0U1M1P0"/>
<evidence type="ECO:0000313" key="6">
    <source>
        <dbReference type="Proteomes" id="UP000054383"/>
    </source>
</evidence>
<dbReference type="SUPFAM" id="SSF51735">
    <property type="entry name" value="NAD(P)-binding Rossmann-fold domains"/>
    <property type="match status" value="1"/>
</dbReference>
<evidence type="ECO:0000256" key="2">
    <source>
        <dbReference type="ARBA" id="ARBA00022857"/>
    </source>
</evidence>
<dbReference type="PANTHER" id="PTHR24320:SF282">
    <property type="entry name" value="WW DOMAIN-CONTAINING OXIDOREDUCTASE"/>
    <property type="match status" value="1"/>
</dbReference>
<organism evidence="5 6">
    <name type="scientific">Talaromyces islandicus</name>
    <name type="common">Penicillium islandicum</name>
    <dbReference type="NCBI Taxonomy" id="28573"/>
    <lineage>
        <taxon>Eukaryota</taxon>
        <taxon>Fungi</taxon>
        <taxon>Dikarya</taxon>
        <taxon>Ascomycota</taxon>
        <taxon>Pezizomycotina</taxon>
        <taxon>Eurotiomycetes</taxon>
        <taxon>Eurotiomycetidae</taxon>
        <taxon>Eurotiales</taxon>
        <taxon>Trichocomaceae</taxon>
        <taxon>Talaromyces</taxon>
        <taxon>Talaromyces sect. Islandici</taxon>
    </lineage>
</organism>
<dbReference type="PRINTS" id="PR00080">
    <property type="entry name" value="SDRFAMILY"/>
</dbReference>
<proteinExistence type="inferred from homology"/>
<evidence type="ECO:0000256" key="1">
    <source>
        <dbReference type="ARBA" id="ARBA00006484"/>
    </source>
</evidence>
<keyword evidence="6" id="KW-1185">Reference proteome</keyword>
<dbReference type="PRINTS" id="PR00081">
    <property type="entry name" value="GDHRDH"/>
</dbReference>
<dbReference type="PANTHER" id="PTHR24320">
    <property type="entry name" value="RETINOL DEHYDROGENASE"/>
    <property type="match status" value="1"/>
</dbReference>
<dbReference type="InterPro" id="IPR002347">
    <property type="entry name" value="SDR_fam"/>
</dbReference>
<evidence type="ECO:0000256" key="3">
    <source>
        <dbReference type="ARBA" id="ARBA00023002"/>
    </source>
</evidence>
<dbReference type="InterPro" id="IPR036291">
    <property type="entry name" value="NAD(P)-bd_dom_sf"/>
</dbReference>
<gene>
    <name evidence="5" type="ORF">PISL3812_06523</name>
</gene>
<keyword evidence="3" id="KW-0560">Oxidoreductase</keyword>
<name>A0A0U1M1P0_TALIS</name>
<dbReference type="EMBL" id="CVMT01000006">
    <property type="protein sequence ID" value="CRG89487.1"/>
    <property type="molecule type" value="Genomic_DNA"/>
</dbReference>
<dbReference type="STRING" id="28573.A0A0U1M1P0"/>
<dbReference type="Pfam" id="PF00106">
    <property type="entry name" value="adh_short"/>
    <property type="match status" value="1"/>
</dbReference>
<evidence type="ECO:0000256" key="4">
    <source>
        <dbReference type="RuleBase" id="RU000363"/>
    </source>
</evidence>
<dbReference type="GO" id="GO:0016491">
    <property type="term" value="F:oxidoreductase activity"/>
    <property type="evidence" value="ECO:0007669"/>
    <property type="project" value="UniProtKB-KW"/>
</dbReference>
<dbReference type="Proteomes" id="UP000054383">
    <property type="component" value="Unassembled WGS sequence"/>
</dbReference>
<comment type="similarity">
    <text evidence="1 4">Belongs to the short-chain dehydrogenases/reductases (SDR) family.</text>
</comment>
<dbReference type="Gene3D" id="3.40.50.720">
    <property type="entry name" value="NAD(P)-binding Rossmann-like Domain"/>
    <property type="match status" value="1"/>
</dbReference>
<sequence length="323" mass="34847">MAAFIGANINPFNYIGGVSFDPDNNIPDLNGKVFLITGGNGGLGKETILQLAKHNPAKIFMGARSGPKAEEAIDNIKKSISKDVDIEWLPMDLTSVESIKKGAGTFLSSSSRLDVLILNAGVMSLPPGETEMGHEIQFGTNHTGHFLLLKLLLPTILKTAEEPNSDVRVVTVSSVGHTLAPSFETLLNQEDLKNVNTHVRYGASKAANIIFAAELSRRYPSITSVSVHPGVILTGLYSSVSQRYAFGGLGTKMVGIFGTQIPKGAHNQLWAAAGARKEELANGNYYVPVGNHKINNKFAKDETMGRRLWEWSEAELKKFGALS</sequence>
<protein>
    <submittedName>
        <fullName evidence="5">Short-chain dehydrogenase/reductase family protein, putative</fullName>
    </submittedName>
</protein>